<evidence type="ECO:0000259" key="2">
    <source>
        <dbReference type="Pfam" id="PF12937"/>
    </source>
</evidence>
<name>A0A179F755_METCM</name>
<accession>A0A179F755</accession>
<dbReference type="Pfam" id="PF12937">
    <property type="entry name" value="F-box-like"/>
    <property type="match status" value="1"/>
</dbReference>
<feature type="region of interest" description="Disordered" evidence="1">
    <location>
        <begin position="327"/>
        <end position="349"/>
    </location>
</feature>
<dbReference type="GeneID" id="28845841"/>
<organism evidence="3 4">
    <name type="scientific">Pochonia chlamydosporia 170</name>
    <dbReference type="NCBI Taxonomy" id="1380566"/>
    <lineage>
        <taxon>Eukaryota</taxon>
        <taxon>Fungi</taxon>
        <taxon>Dikarya</taxon>
        <taxon>Ascomycota</taxon>
        <taxon>Pezizomycotina</taxon>
        <taxon>Sordariomycetes</taxon>
        <taxon>Hypocreomycetidae</taxon>
        <taxon>Hypocreales</taxon>
        <taxon>Clavicipitaceae</taxon>
        <taxon>Pochonia</taxon>
    </lineage>
</organism>
<dbReference type="RefSeq" id="XP_018138949.1">
    <property type="nucleotide sequence ID" value="XM_018281847.1"/>
</dbReference>
<dbReference type="Proteomes" id="UP000078397">
    <property type="component" value="Unassembled WGS sequence"/>
</dbReference>
<dbReference type="AlphaFoldDB" id="A0A179F755"/>
<dbReference type="CDD" id="cd09917">
    <property type="entry name" value="F-box_SF"/>
    <property type="match status" value="1"/>
</dbReference>
<evidence type="ECO:0000256" key="1">
    <source>
        <dbReference type="SAM" id="MobiDB-lite"/>
    </source>
</evidence>
<proteinExistence type="predicted"/>
<evidence type="ECO:0000313" key="4">
    <source>
        <dbReference type="Proteomes" id="UP000078397"/>
    </source>
</evidence>
<dbReference type="EMBL" id="LSBJ02000001">
    <property type="protein sequence ID" value="OAQ61140.1"/>
    <property type="molecule type" value="Genomic_DNA"/>
</dbReference>
<evidence type="ECO:0000313" key="3">
    <source>
        <dbReference type="EMBL" id="OAQ61140.1"/>
    </source>
</evidence>
<dbReference type="Gene3D" id="3.80.10.10">
    <property type="entry name" value="Ribonuclease Inhibitor"/>
    <property type="match status" value="1"/>
</dbReference>
<gene>
    <name evidence="3" type="ORF">VFPPC_02150</name>
</gene>
<dbReference type="InterPro" id="IPR036047">
    <property type="entry name" value="F-box-like_dom_sf"/>
</dbReference>
<sequence length="349" mass="39323">MSFHQLPPEILLHILRSLGSAFFRQDLRRLLVSKWWYELARVVLLQDIHLSAGSLQRLALATNRESVIHSIQDQVITVNLGLDGFENWHSLKLTPTTETSRVDFTVLSLWTSELNSWLATLANILQNCTKLQILRLEARPERHDPRLGLQRRDYLMASPLASLLSIKYLTCLEIDAAGTNLISENNAPSMHICGYINDMLPTLRRLRCRMSSICPQILEAAGKGPLRRLQDVVINLSLSELSVSDTSYRYPSRCVASPGDSFPQLKADMELHAGELVHVMNSPRIVRIVSHTFPGLKMHSFDAITGRQMLLESPAPWDADGEEVEITTGDNDDDDHVFNSDTSSEEFVI</sequence>
<dbReference type="InterPro" id="IPR001810">
    <property type="entry name" value="F-box_dom"/>
</dbReference>
<comment type="caution">
    <text evidence="3">The sequence shown here is derived from an EMBL/GenBank/DDBJ whole genome shotgun (WGS) entry which is preliminary data.</text>
</comment>
<protein>
    <submittedName>
        <fullName evidence="3">F-box-like domain-containing protein</fullName>
    </submittedName>
</protein>
<dbReference type="OrthoDB" id="3637487at2759"/>
<keyword evidence="4" id="KW-1185">Reference proteome</keyword>
<feature type="domain" description="F-box" evidence="2">
    <location>
        <begin position="4"/>
        <end position="41"/>
    </location>
</feature>
<dbReference type="KEGG" id="pchm:VFPPC_02150"/>
<dbReference type="SUPFAM" id="SSF81383">
    <property type="entry name" value="F-box domain"/>
    <property type="match status" value="1"/>
</dbReference>
<dbReference type="InterPro" id="IPR032675">
    <property type="entry name" value="LRR_dom_sf"/>
</dbReference>
<reference evidence="3 4" key="1">
    <citation type="journal article" date="2016" name="PLoS Pathog.">
        <title>Biosynthesis of antibiotic leucinostatins in bio-control fungus Purpureocillium lilacinum and their inhibition on phytophthora revealed by genome mining.</title>
        <authorList>
            <person name="Wang G."/>
            <person name="Liu Z."/>
            <person name="Lin R."/>
            <person name="Li E."/>
            <person name="Mao Z."/>
            <person name="Ling J."/>
            <person name="Yang Y."/>
            <person name="Yin W.B."/>
            <person name="Xie B."/>
        </authorList>
    </citation>
    <scope>NUCLEOTIDE SEQUENCE [LARGE SCALE GENOMIC DNA]</scope>
    <source>
        <strain evidence="3">170</strain>
    </source>
</reference>
<dbReference type="STRING" id="1380566.A0A179F755"/>